<dbReference type="PANTHER" id="PTHR47186">
    <property type="entry name" value="LEUCINE-RICH REPEAT-CONTAINING PROTEIN 57"/>
    <property type="match status" value="1"/>
</dbReference>
<dbReference type="Gene3D" id="3.80.10.10">
    <property type="entry name" value="Ribonuclease Inhibitor"/>
    <property type="match status" value="2"/>
</dbReference>
<gene>
    <name evidence="3" type="ORF">FH972_000318</name>
</gene>
<dbReference type="AlphaFoldDB" id="A0A5N6Q8I8"/>
<feature type="compositionally biased region" description="Basic and acidic residues" evidence="2">
    <location>
        <begin position="974"/>
        <end position="989"/>
    </location>
</feature>
<dbReference type="PANTHER" id="PTHR47186:SF54">
    <property type="entry name" value="DISEASE RESISTANCE RPP13-LIKE PROTEIN 4"/>
    <property type="match status" value="1"/>
</dbReference>
<dbReference type="Proteomes" id="UP000327013">
    <property type="component" value="Chromosome 1"/>
</dbReference>
<evidence type="ECO:0000256" key="1">
    <source>
        <dbReference type="SAM" id="Coils"/>
    </source>
</evidence>
<feature type="region of interest" description="Disordered" evidence="2">
    <location>
        <begin position="932"/>
        <end position="1124"/>
    </location>
</feature>
<name>A0A5N6Q8I8_9ROSI</name>
<accession>A0A5N6Q8I8</accession>
<dbReference type="InterPro" id="IPR032675">
    <property type="entry name" value="LRR_dom_sf"/>
</dbReference>
<feature type="compositionally biased region" description="Basic and acidic residues" evidence="2">
    <location>
        <begin position="1023"/>
        <end position="1037"/>
    </location>
</feature>
<sequence>MANLSQSTINPETSKPTIQNLVDSLTKSENLLKDANMLDSLKKLIAGLKDIEQLLMKPGHNTVDVGVRVQTVLDRIHILSNNLRTYDDQEFALQAVQLQAEFDTLNKIVPKLNSQLTVNKEISESIIPKLVDRLTKVENSLTEKVKGDDKVNMLEQLKKLLMSTEKVKGHDKDKLMLGDLKELIVNLNKIKEFFMNSGQDISRGAQVKNVLNSILHELSICCLETACGLKRALRAVLKLKADQFVKLNEIVSKLKRQEETKSEIQHLVFQLSTEAEKLITSSDNKAKARGVLVKTVIQRTDVSVEKLYDLGTDDGKKVDHLRELKAKLDELSQTLKRLKHQAPVLSAKSVDGSMKVSEISETIIPGVVTRLQLANMYSLSRRSDSAAKELKKLTNDLSYIRSFLKNMEDTSKSLSDKVDNFEHNATVLVGALVRHSDFDLGQQQESQPELQGQQEESQTEVLQDQELNAKIRVLNKVVMKLKHQISSSNKLSPTDSDAGWYKKVMTDFDYSQVLDILPVLHQDDQKFKSSKAFGDFRRVYESLELTTKLCLLCFAVIPENEVVKKRFMTHWWVGEGFVSPSPQVEEAVEELSVEEVADGIFKELVKKNCIEPVDEKYKYVVDSYKMNPLIRSAVIVLAKEAQFFDFDDRESPSAYCNKSYRACLGDGFDYGDLFKSKIELKSKNGSKGKNEGSSHGPDVEETGLGAVSNPGSISSASDPGPKPKLDAEKLQVIFNVNEPYPDVFELEWFSKLKNVKVLYLGRWQTSATHHIELEGTDFLTGLKSMKLLRFLSLQGISRITKLPDSVCKLVNLMILDLRACHNLEAIPNGIGLLNNLTHLDISECYLVDSMPKGISSLSNLQVLKGFVVSHRDARANYCSFEDLSKLKKLRKLSIYTNSKTFPEDKDATTLVDFEVLKKLTITWGAGAFQTKKEKKGKEDEFRETVATTATSSEKAGDKKTQVVDGALPIAARAKSPEESEEKKRQDRDAAQPIAATAKSPEESEEKKRQARDAAQPIAATAKSPEESEEKKMQDRDAAQPIAATAKIQPITTTTTTLKNSGDNKNDQDKGVSQPRERSTMNPKNVGDNRKQDRLGTAPASTSDTKPVISRANTTLEAPTGPADGKVIKNLEKLDLKCYPGTTPPSWLRPGSLPNLNKLYIRGGTLQSLSPEKWEDEKWQTVEVLRLKFLSDLKMDYKKLRSSFPSLSYLENFKCPKLTYFPCNENGVIRLKLKDEIRAVGRQNIIH</sequence>
<keyword evidence="4" id="KW-1185">Reference proteome</keyword>
<feature type="compositionally biased region" description="Basic and acidic residues" evidence="2">
    <location>
        <begin position="1061"/>
        <end position="1078"/>
    </location>
</feature>
<protein>
    <recommendedName>
        <fullName evidence="5">Rx N-terminal domain-containing protein</fullName>
    </recommendedName>
</protein>
<evidence type="ECO:0000313" key="4">
    <source>
        <dbReference type="Proteomes" id="UP000327013"/>
    </source>
</evidence>
<dbReference type="OrthoDB" id="37484at2759"/>
<dbReference type="EMBL" id="CM017321">
    <property type="protein sequence ID" value="KAE7995537.1"/>
    <property type="molecule type" value="Genomic_DNA"/>
</dbReference>
<keyword evidence="1" id="KW-0175">Coiled coil</keyword>
<feature type="compositionally biased region" description="Basic and acidic residues" evidence="2">
    <location>
        <begin position="999"/>
        <end position="1011"/>
    </location>
</feature>
<feature type="compositionally biased region" description="Basic and acidic residues" evidence="2">
    <location>
        <begin position="683"/>
        <end position="692"/>
    </location>
</feature>
<dbReference type="SUPFAM" id="SSF52058">
    <property type="entry name" value="L domain-like"/>
    <property type="match status" value="1"/>
</dbReference>
<feature type="coiled-coil region" evidence="1">
    <location>
        <begin position="321"/>
        <end position="348"/>
    </location>
</feature>
<organism evidence="3 4">
    <name type="scientific">Carpinus fangiana</name>
    <dbReference type="NCBI Taxonomy" id="176857"/>
    <lineage>
        <taxon>Eukaryota</taxon>
        <taxon>Viridiplantae</taxon>
        <taxon>Streptophyta</taxon>
        <taxon>Embryophyta</taxon>
        <taxon>Tracheophyta</taxon>
        <taxon>Spermatophyta</taxon>
        <taxon>Magnoliopsida</taxon>
        <taxon>eudicotyledons</taxon>
        <taxon>Gunneridae</taxon>
        <taxon>Pentapetalae</taxon>
        <taxon>rosids</taxon>
        <taxon>fabids</taxon>
        <taxon>Fagales</taxon>
        <taxon>Betulaceae</taxon>
        <taxon>Carpinus</taxon>
    </lineage>
</organism>
<reference evidence="3 4" key="1">
    <citation type="submission" date="2019-06" db="EMBL/GenBank/DDBJ databases">
        <title>A chromosomal-level reference genome of Carpinus fangiana (Coryloideae, Betulaceae).</title>
        <authorList>
            <person name="Yang X."/>
            <person name="Wang Z."/>
            <person name="Zhang L."/>
            <person name="Hao G."/>
            <person name="Liu J."/>
            <person name="Yang Y."/>
        </authorList>
    </citation>
    <scope>NUCLEOTIDE SEQUENCE [LARGE SCALE GENOMIC DNA]</scope>
    <source>
        <strain evidence="3">Cfa_2016G</strain>
        <tissue evidence="3">Leaf</tissue>
    </source>
</reference>
<feature type="compositionally biased region" description="Low complexity" evidence="2">
    <location>
        <begin position="441"/>
        <end position="456"/>
    </location>
</feature>
<evidence type="ECO:0000256" key="2">
    <source>
        <dbReference type="SAM" id="MobiDB-lite"/>
    </source>
</evidence>
<feature type="region of interest" description="Disordered" evidence="2">
    <location>
        <begin position="683"/>
        <end position="722"/>
    </location>
</feature>
<proteinExistence type="predicted"/>
<feature type="compositionally biased region" description="Low complexity" evidence="2">
    <location>
        <begin position="1038"/>
        <end position="1056"/>
    </location>
</feature>
<evidence type="ECO:0000313" key="3">
    <source>
        <dbReference type="EMBL" id="KAE7995537.1"/>
    </source>
</evidence>
<feature type="region of interest" description="Disordered" evidence="2">
    <location>
        <begin position="441"/>
        <end position="461"/>
    </location>
</feature>
<evidence type="ECO:0008006" key="5">
    <source>
        <dbReference type="Google" id="ProtNLM"/>
    </source>
</evidence>
<feature type="compositionally biased region" description="Polar residues" evidence="2">
    <location>
        <begin position="1098"/>
        <end position="1116"/>
    </location>
</feature>